<dbReference type="EnsemblProtists" id="EKX32671">
    <property type="protein sequence ID" value="EKX32671"/>
    <property type="gene ID" value="GUITHDRAFT_148456"/>
</dbReference>
<accession>L1I8S4</accession>
<evidence type="ECO:0000313" key="1">
    <source>
        <dbReference type="EMBL" id="EKX32671.1"/>
    </source>
</evidence>
<evidence type="ECO:0000313" key="3">
    <source>
        <dbReference type="Proteomes" id="UP000011087"/>
    </source>
</evidence>
<dbReference type="HOGENOM" id="CLU_1565837_0_0_1"/>
<organism evidence="1">
    <name type="scientific">Guillardia theta (strain CCMP2712)</name>
    <name type="common">Cryptophyte</name>
    <dbReference type="NCBI Taxonomy" id="905079"/>
    <lineage>
        <taxon>Eukaryota</taxon>
        <taxon>Cryptophyceae</taxon>
        <taxon>Pyrenomonadales</taxon>
        <taxon>Geminigeraceae</taxon>
        <taxon>Guillardia</taxon>
    </lineage>
</organism>
<dbReference type="AlphaFoldDB" id="L1I8S4"/>
<dbReference type="EMBL" id="JH993177">
    <property type="protein sequence ID" value="EKX32671.1"/>
    <property type="molecule type" value="Genomic_DNA"/>
</dbReference>
<dbReference type="Proteomes" id="UP000011087">
    <property type="component" value="Unassembled WGS sequence"/>
</dbReference>
<name>L1I8S4_GUITC</name>
<protein>
    <submittedName>
        <fullName evidence="1 2">Uncharacterized protein</fullName>
    </submittedName>
</protein>
<sequence>MKDFTVETGAGAVHEQKDISVNVENSSKSRKHSITLDLTNNEAFASTSEFFFDDEDDYIILQLEDEVSRYDMESEARHEVESVDDSVIMVEEPTEGSSARGSTLTEDDKADWASLRSRVCQIVVETLRHLRSRRDMAECGAEEIQLKRVFDRDEVASKKQQEGWKVRELCG</sequence>
<keyword evidence="3" id="KW-1185">Reference proteome</keyword>
<reference evidence="3" key="2">
    <citation type="submission" date="2012-11" db="EMBL/GenBank/DDBJ databases">
        <authorList>
            <person name="Kuo A."/>
            <person name="Curtis B.A."/>
            <person name="Tanifuji G."/>
            <person name="Burki F."/>
            <person name="Gruber A."/>
            <person name="Irimia M."/>
            <person name="Maruyama S."/>
            <person name="Arias M.C."/>
            <person name="Ball S.G."/>
            <person name="Gile G.H."/>
            <person name="Hirakawa Y."/>
            <person name="Hopkins J.F."/>
            <person name="Rensing S.A."/>
            <person name="Schmutz J."/>
            <person name="Symeonidi A."/>
            <person name="Elias M."/>
            <person name="Eveleigh R.J."/>
            <person name="Herman E.K."/>
            <person name="Klute M.J."/>
            <person name="Nakayama T."/>
            <person name="Obornik M."/>
            <person name="Reyes-Prieto A."/>
            <person name="Armbrust E.V."/>
            <person name="Aves S.J."/>
            <person name="Beiko R.G."/>
            <person name="Coutinho P."/>
            <person name="Dacks J.B."/>
            <person name="Durnford D.G."/>
            <person name="Fast N.M."/>
            <person name="Green B.R."/>
            <person name="Grisdale C."/>
            <person name="Hempe F."/>
            <person name="Henrissat B."/>
            <person name="Hoppner M.P."/>
            <person name="Ishida K.-I."/>
            <person name="Kim E."/>
            <person name="Koreny L."/>
            <person name="Kroth P.G."/>
            <person name="Liu Y."/>
            <person name="Malik S.-B."/>
            <person name="Maier U.G."/>
            <person name="McRose D."/>
            <person name="Mock T."/>
            <person name="Neilson J.A."/>
            <person name="Onodera N.T."/>
            <person name="Poole A.M."/>
            <person name="Pritham E.J."/>
            <person name="Richards T.A."/>
            <person name="Rocap G."/>
            <person name="Roy S.W."/>
            <person name="Sarai C."/>
            <person name="Schaack S."/>
            <person name="Shirato S."/>
            <person name="Slamovits C.H."/>
            <person name="Spencer D.F."/>
            <person name="Suzuki S."/>
            <person name="Worden A.Z."/>
            <person name="Zauner S."/>
            <person name="Barry K."/>
            <person name="Bell C."/>
            <person name="Bharti A.K."/>
            <person name="Crow J.A."/>
            <person name="Grimwood J."/>
            <person name="Kramer R."/>
            <person name="Lindquist E."/>
            <person name="Lucas S."/>
            <person name="Salamov A."/>
            <person name="McFadden G.I."/>
            <person name="Lane C.E."/>
            <person name="Keeling P.J."/>
            <person name="Gray M.W."/>
            <person name="Grigoriev I.V."/>
            <person name="Archibald J.M."/>
        </authorList>
    </citation>
    <scope>NUCLEOTIDE SEQUENCE</scope>
    <source>
        <strain evidence="3">CCMP2712</strain>
    </source>
</reference>
<proteinExistence type="predicted"/>
<dbReference type="KEGG" id="gtt:GUITHDRAFT_148456"/>
<dbReference type="GeneID" id="17289411"/>
<gene>
    <name evidence="1" type="ORF">GUITHDRAFT_148456</name>
</gene>
<evidence type="ECO:0000313" key="2">
    <source>
        <dbReference type="EnsemblProtists" id="EKX32671"/>
    </source>
</evidence>
<reference evidence="2" key="3">
    <citation type="submission" date="2016-03" db="UniProtKB">
        <authorList>
            <consortium name="EnsemblProtists"/>
        </authorList>
    </citation>
    <scope>IDENTIFICATION</scope>
</reference>
<dbReference type="PaxDb" id="55529-EKX32671"/>
<dbReference type="RefSeq" id="XP_005819651.1">
    <property type="nucleotide sequence ID" value="XM_005819594.1"/>
</dbReference>
<reference evidence="1 3" key="1">
    <citation type="journal article" date="2012" name="Nature">
        <title>Algal genomes reveal evolutionary mosaicism and the fate of nucleomorphs.</title>
        <authorList>
            <consortium name="DOE Joint Genome Institute"/>
            <person name="Curtis B.A."/>
            <person name="Tanifuji G."/>
            <person name="Burki F."/>
            <person name="Gruber A."/>
            <person name="Irimia M."/>
            <person name="Maruyama S."/>
            <person name="Arias M.C."/>
            <person name="Ball S.G."/>
            <person name="Gile G.H."/>
            <person name="Hirakawa Y."/>
            <person name="Hopkins J.F."/>
            <person name="Kuo A."/>
            <person name="Rensing S.A."/>
            <person name="Schmutz J."/>
            <person name="Symeonidi A."/>
            <person name="Elias M."/>
            <person name="Eveleigh R.J."/>
            <person name="Herman E.K."/>
            <person name="Klute M.J."/>
            <person name="Nakayama T."/>
            <person name="Obornik M."/>
            <person name="Reyes-Prieto A."/>
            <person name="Armbrust E.V."/>
            <person name="Aves S.J."/>
            <person name="Beiko R.G."/>
            <person name="Coutinho P."/>
            <person name="Dacks J.B."/>
            <person name="Durnford D.G."/>
            <person name="Fast N.M."/>
            <person name="Green B.R."/>
            <person name="Grisdale C.J."/>
            <person name="Hempel F."/>
            <person name="Henrissat B."/>
            <person name="Hoppner M.P."/>
            <person name="Ishida K."/>
            <person name="Kim E."/>
            <person name="Koreny L."/>
            <person name="Kroth P.G."/>
            <person name="Liu Y."/>
            <person name="Malik S.B."/>
            <person name="Maier U.G."/>
            <person name="McRose D."/>
            <person name="Mock T."/>
            <person name="Neilson J.A."/>
            <person name="Onodera N.T."/>
            <person name="Poole A.M."/>
            <person name="Pritham E.J."/>
            <person name="Richards T.A."/>
            <person name="Rocap G."/>
            <person name="Roy S.W."/>
            <person name="Sarai C."/>
            <person name="Schaack S."/>
            <person name="Shirato S."/>
            <person name="Slamovits C.H."/>
            <person name="Spencer D.F."/>
            <person name="Suzuki S."/>
            <person name="Worden A.Z."/>
            <person name="Zauner S."/>
            <person name="Barry K."/>
            <person name="Bell C."/>
            <person name="Bharti A.K."/>
            <person name="Crow J.A."/>
            <person name="Grimwood J."/>
            <person name="Kramer R."/>
            <person name="Lindquist E."/>
            <person name="Lucas S."/>
            <person name="Salamov A."/>
            <person name="McFadden G.I."/>
            <person name="Lane C.E."/>
            <person name="Keeling P.J."/>
            <person name="Gray M.W."/>
            <person name="Grigoriev I.V."/>
            <person name="Archibald J.M."/>
        </authorList>
    </citation>
    <scope>NUCLEOTIDE SEQUENCE</scope>
    <source>
        <strain evidence="1 3">CCMP2712</strain>
    </source>
</reference>